<evidence type="ECO:0000259" key="2">
    <source>
        <dbReference type="Pfam" id="PF01883"/>
    </source>
</evidence>
<dbReference type="InterPro" id="IPR052339">
    <property type="entry name" value="Fe-S_Maturation_MIP18"/>
</dbReference>
<proteinExistence type="predicted"/>
<protein>
    <submittedName>
        <fullName evidence="3">Metal-sulfur cluster assembly factor</fullName>
    </submittedName>
</protein>
<dbReference type="Gene3D" id="3.30.300.130">
    <property type="entry name" value="Fe-S cluster assembly (FSCA)"/>
    <property type="match status" value="1"/>
</dbReference>
<name>A0A937XIS3_UNCW3</name>
<evidence type="ECO:0000313" key="4">
    <source>
        <dbReference type="Proteomes" id="UP000779900"/>
    </source>
</evidence>
<feature type="transmembrane region" description="Helical" evidence="1">
    <location>
        <begin position="7"/>
        <end position="31"/>
    </location>
</feature>
<keyword evidence="1" id="KW-0812">Transmembrane</keyword>
<gene>
    <name evidence="3" type="ORF">FJY68_11585</name>
</gene>
<keyword evidence="1" id="KW-1133">Transmembrane helix</keyword>
<feature type="domain" description="MIP18 family-like" evidence="2">
    <location>
        <begin position="65"/>
        <end position="134"/>
    </location>
</feature>
<sequence length="167" mass="18501">MRLLRRLSLRIVLTVVLVGIGVLVMNLPGLLGRRHRPKLSLAPRWYFTDSTGPAPGSPPPDSVVVVEALSRTMDPELHLSVVDMGLLDTVRVDTSGNVRVVLILTTPECPYYAAIGADALAEVRRLPGARRVQVRLEPNADWSPERLTEEGKRRFRELFGDGTRTGR</sequence>
<dbReference type="PANTHER" id="PTHR42831">
    <property type="entry name" value="FE-S PROTEIN MATURATION AUXILIARY FACTOR YITW"/>
    <property type="match status" value="1"/>
</dbReference>
<comment type="caution">
    <text evidence="3">The sequence shown here is derived from an EMBL/GenBank/DDBJ whole genome shotgun (WGS) entry which is preliminary data.</text>
</comment>
<accession>A0A937XIS3</accession>
<dbReference type="EMBL" id="VGIR01000090">
    <property type="protein sequence ID" value="MBM3332468.1"/>
    <property type="molecule type" value="Genomic_DNA"/>
</dbReference>
<evidence type="ECO:0000256" key="1">
    <source>
        <dbReference type="SAM" id="Phobius"/>
    </source>
</evidence>
<dbReference type="AlphaFoldDB" id="A0A937XIS3"/>
<dbReference type="Proteomes" id="UP000779900">
    <property type="component" value="Unassembled WGS sequence"/>
</dbReference>
<dbReference type="PANTHER" id="PTHR42831:SF3">
    <property type="entry name" value="1,2-PHENYLACETYL-COA EPOXIDASE, SUBUNIT D-RELATED"/>
    <property type="match status" value="1"/>
</dbReference>
<dbReference type="Pfam" id="PF01883">
    <property type="entry name" value="FeS_assembly_P"/>
    <property type="match status" value="1"/>
</dbReference>
<dbReference type="SUPFAM" id="SSF117916">
    <property type="entry name" value="Fe-S cluster assembly (FSCA) domain-like"/>
    <property type="match status" value="1"/>
</dbReference>
<evidence type="ECO:0000313" key="3">
    <source>
        <dbReference type="EMBL" id="MBM3332468.1"/>
    </source>
</evidence>
<keyword evidence="1" id="KW-0472">Membrane</keyword>
<reference evidence="3" key="1">
    <citation type="submission" date="2019-03" db="EMBL/GenBank/DDBJ databases">
        <title>Lake Tanganyika Metagenome-Assembled Genomes (MAGs).</title>
        <authorList>
            <person name="Tran P."/>
        </authorList>
    </citation>
    <scope>NUCLEOTIDE SEQUENCE</scope>
    <source>
        <strain evidence="3">K_DeepCast_150m_m2_040</strain>
    </source>
</reference>
<dbReference type="InterPro" id="IPR034904">
    <property type="entry name" value="FSCA_dom_sf"/>
</dbReference>
<dbReference type="InterPro" id="IPR002744">
    <property type="entry name" value="MIP18-like"/>
</dbReference>
<organism evidence="3 4">
    <name type="scientific">candidate division WOR-3 bacterium</name>
    <dbReference type="NCBI Taxonomy" id="2052148"/>
    <lineage>
        <taxon>Bacteria</taxon>
        <taxon>Bacteria division WOR-3</taxon>
    </lineage>
</organism>